<dbReference type="InterPro" id="IPR036689">
    <property type="entry name" value="ESAT-6-like_sf"/>
</dbReference>
<name>A0A512D5Q8_9MICO</name>
<dbReference type="OrthoDB" id="5244663at2"/>
<sequence length="91" mass="10598">MAWLGMNDDEVNAQGNVLQQQAEAIQKLITKVDQEVESLKQNWQGDDSRQFEQEWTGTHRPELQKAHKLLTEMKSTIDHEVQQQRSTSSQY</sequence>
<keyword evidence="2" id="KW-1185">Reference proteome</keyword>
<proteinExistence type="predicted"/>
<comment type="caution">
    <text evidence="1">The sequence shown here is derived from an EMBL/GenBank/DDBJ whole genome shotgun (WGS) entry which is preliminary data.</text>
</comment>
<gene>
    <name evidence="1" type="ORF">TAE01_36140</name>
</gene>
<dbReference type="RefSeq" id="WP_147068186.1">
    <property type="nucleotide sequence ID" value="NZ_BAAARO010000001.1"/>
</dbReference>
<evidence type="ECO:0000313" key="2">
    <source>
        <dbReference type="Proteomes" id="UP000321534"/>
    </source>
</evidence>
<dbReference type="Gene3D" id="1.10.287.1060">
    <property type="entry name" value="ESAT-6-like"/>
    <property type="match status" value="1"/>
</dbReference>
<dbReference type="SUPFAM" id="SSF140453">
    <property type="entry name" value="EsxAB dimer-like"/>
    <property type="match status" value="1"/>
</dbReference>
<dbReference type="InterPro" id="IPR010310">
    <property type="entry name" value="T7SS_ESAT-6-like"/>
</dbReference>
<dbReference type="Pfam" id="PF06013">
    <property type="entry name" value="WXG100"/>
    <property type="match status" value="1"/>
</dbReference>
<dbReference type="EMBL" id="BJYX01000027">
    <property type="protein sequence ID" value="GEO31804.1"/>
    <property type="molecule type" value="Genomic_DNA"/>
</dbReference>
<protein>
    <recommendedName>
        <fullName evidence="3">ESAT-6-like protein</fullName>
    </recommendedName>
</protein>
<organism evidence="1 2">
    <name type="scientific">Terrabacter aerolatus</name>
    <dbReference type="NCBI Taxonomy" id="422442"/>
    <lineage>
        <taxon>Bacteria</taxon>
        <taxon>Bacillati</taxon>
        <taxon>Actinomycetota</taxon>
        <taxon>Actinomycetes</taxon>
        <taxon>Micrococcales</taxon>
        <taxon>Intrasporangiaceae</taxon>
        <taxon>Terrabacter</taxon>
    </lineage>
</organism>
<dbReference type="AlphaFoldDB" id="A0A512D5Q8"/>
<evidence type="ECO:0000313" key="1">
    <source>
        <dbReference type="EMBL" id="GEO31804.1"/>
    </source>
</evidence>
<accession>A0A512D5Q8</accession>
<evidence type="ECO:0008006" key="3">
    <source>
        <dbReference type="Google" id="ProtNLM"/>
    </source>
</evidence>
<dbReference type="Proteomes" id="UP000321534">
    <property type="component" value="Unassembled WGS sequence"/>
</dbReference>
<reference evidence="1 2" key="1">
    <citation type="submission" date="2019-07" db="EMBL/GenBank/DDBJ databases">
        <title>Whole genome shotgun sequence of Terrabacter aerolatus NBRC 106305.</title>
        <authorList>
            <person name="Hosoyama A."/>
            <person name="Uohara A."/>
            <person name="Ohji S."/>
            <person name="Ichikawa N."/>
        </authorList>
    </citation>
    <scope>NUCLEOTIDE SEQUENCE [LARGE SCALE GENOMIC DNA]</scope>
    <source>
        <strain evidence="1 2">NBRC 106305</strain>
    </source>
</reference>